<evidence type="ECO:0000313" key="7">
    <source>
        <dbReference type="EMBL" id="NNU16446.1"/>
    </source>
</evidence>
<dbReference type="AlphaFoldDB" id="A0A7Y3W5M9"/>
<evidence type="ECO:0000256" key="2">
    <source>
        <dbReference type="ARBA" id="ARBA00022617"/>
    </source>
</evidence>
<evidence type="ECO:0000256" key="5">
    <source>
        <dbReference type="PIRSR" id="PIRSR601486-1"/>
    </source>
</evidence>
<keyword evidence="8" id="KW-1185">Reference proteome</keyword>
<name>A0A7Y3W5M9_9PROT</name>
<evidence type="ECO:0000256" key="1">
    <source>
        <dbReference type="ARBA" id="ARBA00022448"/>
    </source>
</evidence>
<keyword evidence="3 5" id="KW-0479">Metal-binding</keyword>
<keyword evidence="1" id="KW-0813">Transport</keyword>
<accession>A0A7Y3W5M9</accession>
<dbReference type="CDD" id="cd00454">
    <property type="entry name" value="TrHb1_N"/>
    <property type="match status" value="1"/>
</dbReference>
<evidence type="ECO:0000256" key="6">
    <source>
        <dbReference type="SAM" id="SignalP"/>
    </source>
</evidence>
<dbReference type="InterPro" id="IPR009050">
    <property type="entry name" value="Globin-like_sf"/>
</dbReference>
<dbReference type="EMBL" id="JABFCX010000003">
    <property type="protein sequence ID" value="NNU16446.1"/>
    <property type="molecule type" value="Genomic_DNA"/>
</dbReference>
<evidence type="ECO:0000256" key="4">
    <source>
        <dbReference type="ARBA" id="ARBA00023004"/>
    </source>
</evidence>
<dbReference type="Proteomes" id="UP000536835">
    <property type="component" value="Unassembled WGS sequence"/>
</dbReference>
<keyword evidence="2 5" id="KW-0349">Heme</keyword>
<protein>
    <submittedName>
        <fullName evidence="7">Group 1 truncated hemoglobin</fullName>
    </submittedName>
</protein>
<evidence type="ECO:0000313" key="8">
    <source>
        <dbReference type="Proteomes" id="UP000536835"/>
    </source>
</evidence>
<organism evidence="7 8">
    <name type="scientific">Parvularcula mediterranea</name>
    <dbReference type="NCBI Taxonomy" id="2732508"/>
    <lineage>
        <taxon>Bacteria</taxon>
        <taxon>Pseudomonadati</taxon>
        <taxon>Pseudomonadota</taxon>
        <taxon>Alphaproteobacteria</taxon>
        <taxon>Parvularculales</taxon>
        <taxon>Parvularculaceae</taxon>
        <taxon>Parvularcula</taxon>
    </lineage>
</organism>
<reference evidence="7 8" key="1">
    <citation type="submission" date="2020-05" db="EMBL/GenBank/DDBJ databases">
        <title>Parvularcula mediterraneae sp. nov., isolated from polypropylene straw from shallow seawater of the seashore of Laganas in Zakynthos island, Greece.</title>
        <authorList>
            <person name="Szabo I."/>
            <person name="Al-Omari J."/>
            <person name="Rado J."/>
            <person name="Szerdahelyi G.S."/>
        </authorList>
    </citation>
    <scope>NUCLEOTIDE SEQUENCE [LARGE SCALE GENOMIC DNA]</scope>
    <source>
        <strain evidence="7 8">ZS-1/3</strain>
    </source>
</reference>
<dbReference type="InterPro" id="IPR001486">
    <property type="entry name" value="Hemoglobin_trunc"/>
</dbReference>
<proteinExistence type="predicted"/>
<keyword evidence="6" id="KW-0732">Signal</keyword>
<comment type="caution">
    <text evidence="7">The sequence shown here is derived from an EMBL/GenBank/DDBJ whole genome shotgun (WGS) entry which is preliminary data.</text>
</comment>
<dbReference type="InterPro" id="IPR012292">
    <property type="entry name" value="Globin/Proto"/>
</dbReference>
<dbReference type="SUPFAM" id="SSF46458">
    <property type="entry name" value="Globin-like"/>
    <property type="match status" value="1"/>
</dbReference>
<evidence type="ECO:0000256" key="3">
    <source>
        <dbReference type="ARBA" id="ARBA00022723"/>
    </source>
</evidence>
<feature type="signal peptide" evidence="6">
    <location>
        <begin position="1"/>
        <end position="20"/>
    </location>
</feature>
<feature type="chain" id="PRO_5030577250" evidence="6">
    <location>
        <begin position="21"/>
        <end position="138"/>
    </location>
</feature>
<gene>
    <name evidence="7" type="ORF">HK107_08950</name>
</gene>
<dbReference type="GO" id="GO:0046872">
    <property type="term" value="F:metal ion binding"/>
    <property type="evidence" value="ECO:0007669"/>
    <property type="project" value="UniProtKB-KW"/>
</dbReference>
<dbReference type="GO" id="GO:0019825">
    <property type="term" value="F:oxygen binding"/>
    <property type="evidence" value="ECO:0007669"/>
    <property type="project" value="InterPro"/>
</dbReference>
<dbReference type="Pfam" id="PF01152">
    <property type="entry name" value="Bac_globin"/>
    <property type="match status" value="1"/>
</dbReference>
<dbReference type="RefSeq" id="WP_173198903.1">
    <property type="nucleotide sequence ID" value="NZ_JABFCX010000003.1"/>
</dbReference>
<feature type="binding site" description="distal binding residue" evidence="5">
    <location>
        <position position="90"/>
    </location>
    <ligand>
        <name>heme</name>
        <dbReference type="ChEBI" id="CHEBI:30413"/>
    </ligand>
    <ligandPart>
        <name>Fe</name>
        <dbReference type="ChEBI" id="CHEBI:18248"/>
    </ligandPart>
</feature>
<sequence length="138" mass="15325">MRFFISTLFISLSLVGYAVANDRLYTDLGEKAGIRKIVEDFTTLSLADPLIAPTFEETNIERFKDKLTLQLCEVSGGPCVYDGLSMKASHDPLGLTQAHFMALVEVLQEAMRQNDIPFGVQNKLLRQLAPMKGDVVSE</sequence>
<dbReference type="Gene3D" id="1.10.490.10">
    <property type="entry name" value="Globins"/>
    <property type="match status" value="1"/>
</dbReference>
<keyword evidence="4 5" id="KW-0408">Iron</keyword>
<dbReference type="GO" id="GO:0020037">
    <property type="term" value="F:heme binding"/>
    <property type="evidence" value="ECO:0007669"/>
    <property type="project" value="InterPro"/>
</dbReference>